<dbReference type="EMBL" id="DF973377">
    <property type="protein sequence ID" value="GAU28637.1"/>
    <property type="molecule type" value="Genomic_DNA"/>
</dbReference>
<reference evidence="3" key="1">
    <citation type="journal article" date="2017" name="Front. Plant Sci.">
        <title>Climate Clever Clovers: New Paradigm to Reduce the Environmental Footprint of Ruminants by Breeding Low Methanogenic Forages Utilizing Haplotype Variation.</title>
        <authorList>
            <person name="Kaur P."/>
            <person name="Appels R."/>
            <person name="Bayer P.E."/>
            <person name="Keeble-Gagnere G."/>
            <person name="Wang J."/>
            <person name="Hirakawa H."/>
            <person name="Shirasawa K."/>
            <person name="Vercoe P."/>
            <person name="Stefanova K."/>
            <person name="Durmic Z."/>
            <person name="Nichols P."/>
            <person name="Revell C."/>
            <person name="Isobe S.N."/>
            <person name="Edwards D."/>
            <person name="Erskine W."/>
        </authorList>
    </citation>
    <scope>NUCLEOTIDE SEQUENCE [LARGE SCALE GENOMIC DNA]</scope>
    <source>
        <strain evidence="3">cv. Daliak</strain>
    </source>
</reference>
<sequence length="175" mass="19772">MCVEILHYAAEAQKIQDELVIAREIVINDAESSIRYKLTKRQTQEEIQTGTIVITSVPPATVSTLLFHLHVAGKAQFWTCTLEPSGSQLWEVVNYVYPDSVDLFLLSVASTVSISFVINYAQSSLSGATLADFLRFFTKFFLLEECLSFCKMFVAVMFKIDNIVTNYIYDDTVEL</sequence>
<name>A0A2Z6NG80_TRISU</name>
<dbReference type="Proteomes" id="UP000242715">
    <property type="component" value="Unassembled WGS sequence"/>
</dbReference>
<protein>
    <recommendedName>
        <fullName evidence="1">ATP-dependent RNA helicase PRP5/DDX46/KHDC4 KH domain-containing protein</fullName>
    </recommendedName>
</protein>
<dbReference type="InterPro" id="IPR056149">
    <property type="entry name" value="PRP5/DDX46/KHDC4_KH"/>
</dbReference>
<dbReference type="OrthoDB" id="397265at2759"/>
<dbReference type="InterPro" id="IPR031121">
    <property type="entry name" value="RIK/BLOM7"/>
</dbReference>
<organism evidence="2 3">
    <name type="scientific">Trifolium subterraneum</name>
    <name type="common">Subterranean clover</name>
    <dbReference type="NCBI Taxonomy" id="3900"/>
    <lineage>
        <taxon>Eukaryota</taxon>
        <taxon>Viridiplantae</taxon>
        <taxon>Streptophyta</taxon>
        <taxon>Embryophyta</taxon>
        <taxon>Tracheophyta</taxon>
        <taxon>Spermatophyta</taxon>
        <taxon>Magnoliopsida</taxon>
        <taxon>eudicotyledons</taxon>
        <taxon>Gunneridae</taxon>
        <taxon>Pentapetalae</taxon>
        <taxon>rosids</taxon>
        <taxon>fabids</taxon>
        <taxon>Fabales</taxon>
        <taxon>Fabaceae</taxon>
        <taxon>Papilionoideae</taxon>
        <taxon>50 kb inversion clade</taxon>
        <taxon>NPAAA clade</taxon>
        <taxon>Hologalegina</taxon>
        <taxon>IRL clade</taxon>
        <taxon>Trifolieae</taxon>
        <taxon>Trifolium</taxon>
    </lineage>
</organism>
<dbReference type="GO" id="GO:0003723">
    <property type="term" value="F:RNA binding"/>
    <property type="evidence" value="ECO:0007669"/>
    <property type="project" value="InterPro"/>
</dbReference>
<evidence type="ECO:0000313" key="3">
    <source>
        <dbReference type="Proteomes" id="UP000242715"/>
    </source>
</evidence>
<proteinExistence type="predicted"/>
<feature type="domain" description="ATP-dependent RNA helicase PRP5/DDX46/KHDC4 KH" evidence="1">
    <location>
        <begin position="21"/>
        <end position="55"/>
    </location>
</feature>
<dbReference type="PANTHER" id="PTHR15744">
    <property type="entry name" value="BLOM7"/>
    <property type="match status" value="1"/>
</dbReference>
<keyword evidence="3" id="KW-1185">Reference proteome</keyword>
<dbReference type="AlphaFoldDB" id="A0A2Z6NG80"/>
<dbReference type="PANTHER" id="PTHR15744:SF0">
    <property type="entry name" value="KH HOMOLOGY DOMAIN-CONTAINING PROTEIN 4"/>
    <property type="match status" value="1"/>
</dbReference>
<evidence type="ECO:0000259" key="1">
    <source>
        <dbReference type="Pfam" id="PF23469"/>
    </source>
</evidence>
<gene>
    <name evidence="2" type="ORF">TSUD_159180</name>
</gene>
<dbReference type="GO" id="GO:0005634">
    <property type="term" value="C:nucleus"/>
    <property type="evidence" value="ECO:0007669"/>
    <property type="project" value="InterPro"/>
</dbReference>
<accession>A0A2Z6NG80</accession>
<dbReference type="Pfam" id="PF23469">
    <property type="entry name" value="KH_12"/>
    <property type="match status" value="1"/>
</dbReference>
<evidence type="ECO:0000313" key="2">
    <source>
        <dbReference type="EMBL" id="GAU28637.1"/>
    </source>
</evidence>